<protein>
    <recommendedName>
        <fullName evidence="1">PB1-like domain-containing protein</fullName>
    </recommendedName>
</protein>
<dbReference type="PANTHER" id="PTHR31973">
    <property type="entry name" value="POLYPROTEIN, PUTATIVE-RELATED"/>
    <property type="match status" value="1"/>
</dbReference>
<comment type="caution">
    <text evidence="2">The sequence shown here is derived from an EMBL/GenBank/DDBJ whole genome shotgun (WGS) entry which is preliminary data.</text>
</comment>
<name>A0A444YR13_ARAHY</name>
<evidence type="ECO:0000313" key="3">
    <source>
        <dbReference type="Proteomes" id="UP000289738"/>
    </source>
</evidence>
<sequence length="420" mass="48387">MRGQTTIIEDINGDRWSVFEAYEELRQFGYLQSNIAALWYKDLTADDSENNLKMLKGDSDVIEMCKIAGMRGLVELFVVHDVGDAEGFPKGDSANDIHFTDIEEEYEYDNEFVETNYVPKMATAAKGKRVGTSQLSDEEGVDSDELEIDHMIGGDDLEADDHEEDADGGLDCRGQRFLVHKPQKDMTNYKLEVETLYASRQEFKDTMLTYTVHTTRSIKFKKCDLVRVRVVCQKDYPFWLYAHRVRKVSTWQLRSMNLQHTCMQIHRVGIKYSKWLGKQFKKKVEYNLRIKIKELVAKAHKKWNLTVTKSMAAKTKQEALSQIQGAFSKQYKRINDYCDKLLRANPGSSIVLKELLLAFEEVIRGVENKFCEEIPWIGAEEQNVAVCKMSGIPCLHAISCITFKGMDLESYVDDYYKKDA</sequence>
<dbReference type="InterPro" id="IPR058594">
    <property type="entry name" value="PB1-like_dom_pln"/>
</dbReference>
<gene>
    <name evidence="2" type="ORF">Ahy_B06g083979</name>
</gene>
<dbReference type="Pfam" id="PF26130">
    <property type="entry name" value="PB1-like"/>
    <property type="match status" value="1"/>
</dbReference>
<proteinExistence type="predicted"/>
<evidence type="ECO:0000313" key="2">
    <source>
        <dbReference type="EMBL" id="RYR04301.1"/>
    </source>
</evidence>
<evidence type="ECO:0000259" key="1">
    <source>
        <dbReference type="Pfam" id="PF26130"/>
    </source>
</evidence>
<dbReference type="Proteomes" id="UP000289738">
    <property type="component" value="Chromosome B06"/>
</dbReference>
<accession>A0A444YR13</accession>
<dbReference type="PANTHER" id="PTHR31973:SF187">
    <property type="entry name" value="MUTATOR TRANSPOSASE MUDRA PROTEIN"/>
    <property type="match status" value="1"/>
</dbReference>
<feature type="domain" description="PB1-like" evidence="1">
    <location>
        <begin position="2"/>
        <end position="80"/>
    </location>
</feature>
<reference evidence="2 3" key="1">
    <citation type="submission" date="2019-01" db="EMBL/GenBank/DDBJ databases">
        <title>Sequencing of cultivated peanut Arachis hypogaea provides insights into genome evolution and oil improvement.</title>
        <authorList>
            <person name="Chen X."/>
        </authorList>
    </citation>
    <scope>NUCLEOTIDE SEQUENCE [LARGE SCALE GENOMIC DNA]</scope>
    <source>
        <strain evidence="3">cv. Fuhuasheng</strain>
        <tissue evidence="2">Leaves</tissue>
    </source>
</reference>
<keyword evidence="3" id="KW-1185">Reference proteome</keyword>
<organism evidence="2 3">
    <name type="scientific">Arachis hypogaea</name>
    <name type="common">Peanut</name>
    <dbReference type="NCBI Taxonomy" id="3818"/>
    <lineage>
        <taxon>Eukaryota</taxon>
        <taxon>Viridiplantae</taxon>
        <taxon>Streptophyta</taxon>
        <taxon>Embryophyta</taxon>
        <taxon>Tracheophyta</taxon>
        <taxon>Spermatophyta</taxon>
        <taxon>Magnoliopsida</taxon>
        <taxon>eudicotyledons</taxon>
        <taxon>Gunneridae</taxon>
        <taxon>Pentapetalae</taxon>
        <taxon>rosids</taxon>
        <taxon>fabids</taxon>
        <taxon>Fabales</taxon>
        <taxon>Fabaceae</taxon>
        <taxon>Papilionoideae</taxon>
        <taxon>50 kb inversion clade</taxon>
        <taxon>dalbergioids sensu lato</taxon>
        <taxon>Dalbergieae</taxon>
        <taxon>Pterocarpus clade</taxon>
        <taxon>Arachis</taxon>
    </lineage>
</organism>
<dbReference type="EMBL" id="SDMP01000016">
    <property type="protein sequence ID" value="RYR04301.1"/>
    <property type="molecule type" value="Genomic_DNA"/>
</dbReference>
<dbReference type="AlphaFoldDB" id="A0A444YR13"/>